<reference evidence="3" key="1">
    <citation type="submission" date="2015-05" db="EMBL/GenBank/DDBJ databases">
        <authorList>
            <person name="Urmite Genomes"/>
        </authorList>
    </citation>
    <scope>NUCLEOTIDE SEQUENCE [LARGE SCALE GENOMIC DNA]</scope>
    <source>
        <strain evidence="3">LF1</strain>
    </source>
</reference>
<dbReference type="AlphaFoldDB" id="A0A0U1NSS6"/>
<keyword evidence="1" id="KW-1133">Transmembrane helix</keyword>
<gene>
    <name evidence="2" type="ORF">BN000_01019</name>
</gene>
<feature type="transmembrane region" description="Helical" evidence="1">
    <location>
        <begin position="141"/>
        <end position="159"/>
    </location>
</feature>
<dbReference type="RefSeq" id="WP_090631695.1">
    <property type="nucleotide sequence ID" value="NZ_CVRB01000001.1"/>
</dbReference>
<keyword evidence="1" id="KW-0472">Membrane</keyword>
<name>A0A0U1NSS6_9BACI</name>
<keyword evidence="3" id="KW-1185">Reference proteome</keyword>
<feature type="transmembrane region" description="Helical" evidence="1">
    <location>
        <begin position="86"/>
        <end position="104"/>
    </location>
</feature>
<dbReference type="STRING" id="1499688.BN000_01019"/>
<sequence length="178" mass="20898">MTDMQVLIWLFPLLFMFHDFEEIIFMRAWIGKNKSNLSERFPVLSKKLLPHFENMTTSAFALGVAEEFILISIITIVSYMTNWYSLWIGSFIAFTLHLLIHCFQALIVRKYIPVIVTSVICLPICIYIIKQIIQIASLNTIILYSILCFIIMVINLFVIHKVMAIFSKWIVRYEHQSK</sequence>
<dbReference type="EMBL" id="CVRB01000001">
    <property type="protein sequence ID" value="CRK81121.1"/>
    <property type="molecule type" value="Genomic_DNA"/>
</dbReference>
<dbReference type="Proteomes" id="UP000199087">
    <property type="component" value="Unassembled WGS sequence"/>
</dbReference>
<protein>
    <recommendedName>
        <fullName evidence="4">HXXEE domain-containing protein</fullName>
    </recommendedName>
</protein>
<feature type="transmembrane region" description="Helical" evidence="1">
    <location>
        <begin position="59"/>
        <end position="80"/>
    </location>
</feature>
<accession>A0A0U1NSS6</accession>
<dbReference type="InterPro" id="IPR025671">
    <property type="entry name" value="HXXEE"/>
</dbReference>
<keyword evidence="1" id="KW-0812">Transmembrane</keyword>
<evidence type="ECO:0000313" key="3">
    <source>
        <dbReference type="Proteomes" id="UP000199087"/>
    </source>
</evidence>
<proteinExistence type="predicted"/>
<dbReference type="OrthoDB" id="5195477at2"/>
<evidence type="ECO:0000313" key="2">
    <source>
        <dbReference type="EMBL" id="CRK81121.1"/>
    </source>
</evidence>
<evidence type="ECO:0008006" key="4">
    <source>
        <dbReference type="Google" id="ProtNLM"/>
    </source>
</evidence>
<evidence type="ECO:0000256" key="1">
    <source>
        <dbReference type="SAM" id="Phobius"/>
    </source>
</evidence>
<feature type="transmembrane region" description="Helical" evidence="1">
    <location>
        <begin position="6"/>
        <end position="30"/>
    </location>
</feature>
<organism evidence="2 3">
    <name type="scientific">Neobacillus massiliamazoniensis</name>
    <dbReference type="NCBI Taxonomy" id="1499688"/>
    <lineage>
        <taxon>Bacteria</taxon>
        <taxon>Bacillati</taxon>
        <taxon>Bacillota</taxon>
        <taxon>Bacilli</taxon>
        <taxon>Bacillales</taxon>
        <taxon>Bacillaceae</taxon>
        <taxon>Neobacillus</taxon>
    </lineage>
</organism>
<dbReference type="Pfam" id="PF13787">
    <property type="entry name" value="HXXEE"/>
    <property type="match status" value="1"/>
</dbReference>
<feature type="transmembrane region" description="Helical" evidence="1">
    <location>
        <begin position="111"/>
        <end position="129"/>
    </location>
</feature>